<evidence type="ECO:0000256" key="3">
    <source>
        <dbReference type="ARBA" id="ARBA00022692"/>
    </source>
</evidence>
<gene>
    <name evidence="8" type="ORF">GCM10009639_39210</name>
</gene>
<dbReference type="PANTHER" id="PTHR30086">
    <property type="entry name" value="ARGININE EXPORTER PROTEIN ARGO"/>
    <property type="match status" value="1"/>
</dbReference>
<dbReference type="Pfam" id="PF01810">
    <property type="entry name" value="LysE"/>
    <property type="match status" value="1"/>
</dbReference>
<evidence type="ECO:0000256" key="2">
    <source>
        <dbReference type="ARBA" id="ARBA00022475"/>
    </source>
</evidence>
<dbReference type="Proteomes" id="UP001499863">
    <property type="component" value="Unassembled WGS sequence"/>
</dbReference>
<evidence type="ECO:0000256" key="6">
    <source>
        <dbReference type="SAM" id="MobiDB-lite"/>
    </source>
</evidence>
<evidence type="ECO:0000256" key="4">
    <source>
        <dbReference type="ARBA" id="ARBA00022989"/>
    </source>
</evidence>
<organism evidence="8 9">
    <name type="scientific">Kitasatospora putterlickiae</name>
    <dbReference type="NCBI Taxonomy" id="221725"/>
    <lineage>
        <taxon>Bacteria</taxon>
        <taxon>Bacillati</taxon>
        <taxon>Actinomycetota</taxon>
        <taxon>Actinomycetes</taxon>
        <taxon>Kitasatosporales</taxon>
        <taxon>Streptomycetaceae</taxon>
        <taxon>Kitasatospora</taxon>
    </lineage>
</organism>
<sequence>MEMTTALWSFALVVGLLTLTPGLDTALILRTSALGHRRQAWGVVLGIQTGTLLWGTLTSAGVTALLTASRIGYEVLRWAGAAYLVWMGIGMIRARVKDGDADADGGGAAGEEAASGPKGEDKAPAGGLASGWRRGLLTNLLNPKVGVFYVAMLPQFIPAGVPHFAAGVALTCVHVVEGLLWSVVLVGFARALRGWLRRPAARRAMDRVTGVVVVGFGVKLAVSD</sequence>
<feature type="transmembrane region" description="Helical" evidence="7">
    <location>
        <begin position="6"/>
        <end position="29"/>
    </location>
</feature>
<evidence type="ECO:0000313" key="9">
    <source>
        <dbReference type="Proteomes" id="UP001499863"/>
    </source>
</evidence>
<keyword evidence="4 7" id="KW-1133">Transmembrane helix</keyword>
<dbReference type="PANTHER" id="PTHR30086:SF20">
    <property type="entry name" value="ARGININE EXPORTER PROTEIN ARGO-RELATED"/>
    <property type="match status" value="1"/>
</dbReference>
<name>A0ABN1Y6R7_9ACTN</name>
<comment type="subcellular location">
    <subcellularLocation>
        <location evidence="1">Cell membrane</location>
        <topology evidence="1">Multi-pass membrane protein</topology>
    </subcellularLocation>
</comment>
<keyword evidence="3 7" id="KW-0812">Transmembrane</keyword>
<keyword evidence="2" id="KW-1003">Cell membrane</keyword>
<protein>
    <submittedName>
        <fullName evidence="8">LysE family translocator</fullName>
    </submittedName>
</protein>
<evidence type="ECO:0000256" key="5">
    <source>
        <dbReference type="ARBA" id="ARBA00023136"/>
    </source>
</evidence>
<dbReference type="PIRSF" id="PIRSF006324">
    <property type="entry name" value="LeuE"/>
    <property type="match status" value="1"/>
</dbReference>
<accession>A0ABN1Y6R7</accession>
<dbReference type="EMBL" id="BAAAKJ010000216">
    <property type="protein sequence ID" value="GAA1399447.1"/>
    <property type="molecule type" value="Genomic_DNA"/>
</dbReference>
<dbReference type="RefSeq" id="WP_344337616.1">
    <property type="nucleotide sequence ID" value="NZ_BAAAKJ010000216.1"/>
</dbReference>
<feature type="transmembrane region" description="Helical" evidence="7">
    <location>
        <begin position="75"/>
        <end position="92"/>
    </location>
</feature>
<feature type="transmembrane region" description="Helical" evidence="7">
    <location>
        <begin position="163"/>
        <end position="192"/>
    </location>
</feature>
<feature type="transmembrane region" description="Helical" evidence="7">
    <location>
        <begin position="41"/>
        <end position="69"/>
    </location>
</feature>
<evidence type="ECO:0000256" key="1">
    <source>
        <dbReference type="ARBA" id="ARBA00004651"/>
    </source>
</evidence>
<keyword evidence="5 7" id="KW-0472">Membrane</keyword>
<comment type="caution">
    <text evidence="8">The sequence shown here is derived from an EMBL/GenBank/DDBJ whole genome shotgun (WGS) entry which is preliminary data.</text>
</comment>
<reference evidence="9" key="1">
    <citation type="journal article" date="2019" name="Int. J. Syst. Evol. Microbiol.">
        <title>The Global Catalogue of Microorganisms (GCM) 10K type strain sequencing project: providing services to taxonomists for standard genome sequencing and annotation.</title>
        <authorList>
            <consortium name="The Broad Institute Genomics Platform"/>
            <consortium name="The Broad Institute Genome Sequencing Center for Infectious Disease"/>
            <person name="Wu L."/>
            <person name="Ma J."/>
        </authorList>
    </citation>
    <scope>NUCLEOTIDE SEQUENCE [LARGE SCALE GENOMIC DNA]</scope>
    <source>
        <strain evidence="9">JCM 12393</strain>
    </source>
</reference>
<keyword evidence="9" id="KW-1185">Reference proteome</keyword>
<evidence type="ECO:0000256" key="7">
    <source>
        <dbReference type="SAM" id="Phobius"/>
    </source>
</evidence>
<proteinExistence type="predicted"/>
<evidence type="ECO:0000313" key="8">
    <source>
        <dbReference type="EMBL" id="GAA1399447.1"/>
    </source>
</evidence>
<feature type="region of interest" description="Disordered" evidence="6">
    <location>
        <begin position="103"/>
        <end position="125"/>
    </location>
</feature>
<dbReference type="InterPro" id="IPR001123">
    <property type="entry name" value="LeuE-type"/>
</dbReference>